<keyword evidence="2" id="KW-1185">Reference proteome</keyword>
<protein>
    <submittedName>
        <fullName evidence="1">Uncharacterized protein</fullName>
    </submittedName>
</protein>
<sequence length="34" mass="4013">MCIEDEIAKQSQSQCEQRHEERTIHNILKNTSIV</sequence>
<organism evidence="1 2">
    <name type="scientific">Cocleimonas flava</name>
    <dbReference type="NCBI Taxonomy" id="634765"/>
    <lineage>
        <taxon>Bacteria</taxon>
        <taxon>Pseudomonadati</taxon>
        <taxon>Pseudomonadota</taxon>
        <taxon>Gammaproteobacteria</taxon>
        <taxon>Thiotrichales</taxon>
        <taxon>Thiotrichaceae</taxon>
        <taxon>Cocleimonas</taxon>
    </lineage>
</organism>
<dbReference type="AlphaFoldDB" id="A0A4R1ESG6"/>
<gene>
    <name evidence="1" type="ORF">EV695_3436</name>
</gene>
<comment type="caution">
    <text evidence="1">The sequence shown here is derived from an EMBL/GenBank/DDBJ whole genome shotgun (WGS) entry which is preliminary data.</text>
</comment>
<dbReference type="EMBL" id="SMFQ01000005">
    <property type="protein sequence ID" value="TCJ82704.1"/>
    <property type="molecule type" value="Genomic_DNA"/>
</dbReference>
<evidence type="ECO:0000313" key="1">
    <source>
        <dbReference type="EMBL" id="TCJ82704.1"/>
    </source>
</evidence>
<accession>A0A4R1ESG6</accession>
<evidence type="ECO:0000313" key="2">
    <source>
        <dbReference type="Proteomes" id="UP000294887"/>
    </source>
</evidence>
<name>A0A4R1ESG6_9GAMM</name>
<proteinExistence type="predicted"/>
<dbReference type="Proteomes" id="UP000294887">
    <property type="component" value="Unassembled WGS sequence"/>
</dbReference>
<reference evidence="1 2" key="1">
    <citation type="submission" date="2019-03" db="EMBL/GenBank/DDBJ databases">
        <title>Genomic Encyclopedia of Type Strains, Phase IV (KMG-IV): sequencing the most valuable type-strain genomes for metagenomic binning, comparative biology and taxonomic classification.</title>
        <authorList>
            <person name="Goeker M."/>
        </authorList>
    </citation>
    <scope>NUCLEOTIDE SEQUENCE [LARGE SCALE GENOMIC DNA]</scope>
    <source>
        <strain evidence="1 2">DSM 24830</strain>
    </source>
</reference>